<gene>
    <name evidence="1" type="ORF">GMLC_14510</name>
</gene>
<evidence type="ECO:0008006" key="3">
    <source>
        <dbReference type="Google" id="ProtNLM"/>
    </source>
</evidence>
<proteinExistence type="predicted"/>
<reference evidence="2" key="1">
    <citation type="submission" date="2020-06" db="EMBL/GenBank/DDBJ databases">
        <title>Draft genomic sequecing of Geomonas sp. Red745.</title>
        <authorList>
            <person name="Itoh H."/>
            <person name="Xu Z.X."/>
            <person name="Ushijima N."/>
            <person name="Masuda Y."/>
            <person name="Shiratori Y."/>
            <person name="Senoo K."/>
        </authorList>
    </citation>
    <scope>NUCLEOTIDE SEQUENCE [LARGE SCALE GENOMIC DNA]</scope>
    <source>
        <strain evidence="2">Red745</strain>
    </source>
</reference>
<dbReference type="RefSeq" id="WP_183360416.1">
    <property type="nucleotide sequence ID" value="NZ_BLXZ01000003.1"/>
</dbReference>
<name>A0A6V8N5N5_9BACT</name>
<dbReference type="EMBL" id="BLXZ01000003">
    <property type="protein sequence ID" value="GFO67872.1"/>
    <property type="molecule type" value="Genomic_DNA"/>
</dbReference>
<comment type="caution">
    <text evidence="1">The sequence shown here is derived from an EMBL/GenBank/DDBJ whole genome shotgun (WGS) entry which is preliminary data.</text>
</comment>
<evidence type="ECO:0000313" key="2">
    <source>
        <dbReference type="Proteomes" id="UP000587586"/>
    </source>
</evidence>
<dbReference type="InterPro" id="IPR018755">
    <property type="entry name" value="Phage_Mu_Gp48"/>
</dbReference>
<organism evidence="1 2">
    <name type="scientific">Geomonas limicola</name>
    <dbReference type="NCBI Taxonomy" id="2740186"/>
    <lineage>
        <taxon>Bacteria</taxon>
        <taxon>Pseudomonadati</taxon>
        <taxon>Thermodesulfobacteriota</taxon>
        <taxon>Desulfuromonadia</taxon>
        <taxon>Geobacterales</taxon>
        <taxon>Geobacteraceae</taxon>
        <taxon>Geomonas</taxon>
    </lineage>
</organism>
<dbReference type="Pfam" id="PF10076">
    <property type="entry name" value="Phage_Mu_Gp48"/>
    <property type="match status" value="1"/>
</dbReference>
<evidence type="ECO:0000313" key="1">
    <source>
        <dbReference type="EMBL" id="GFO67872.1"/>
    </source>
</evidence>
<keyword evidence="2" id="KW-1185">Reference proteome</keyword>
<accession>A0A6V8N5N5</accession>
<protein>
    <recommendedName>
        <fullName evidence="3">Phage tail protein</fullName>
    </recommendedName>
</protein>
<dbReference type="Proteomes" id="UP000587586">
    <property type="component" value="Unassembled WGS sequence"/>
</dbReference>
<sequence length="181" mass="20248">MSHKDALKLLIPVDLGATHELDIATEGALMDRAGDRAEILLTEQFPDGAYELLESWERNYGTAPFFDDSLQMRKARVKQKMSELGRLDRNYFIQLGAALGYDVVIEELHPFMVGWSGAGDEVGDDGSDWCWRVYYSEGGANVFRAGEGAAGEYLSYSFADTMRQIFEDLKPADTFVELIEA</sequence>
<dbReference type="AlphaFoldDB" id="A0A6V8N5N5"/>